<dbReference type="PANTHER" id="PTHR34605">
    <property type="entry name" value="PHAGE_INTEGRASE DOMAIN-CONTAINING PROTEIN"/>
    <property type="match status" value="1"/>
</dbReference>
<evidence type="ECO:0000256" key="3">
    <source>
        <dbReference type="SAM" id="MobiDB-lite"/>
    </source>
</evidence>
<keyword evidence="1" id="KW-0238">DNA-binding</keyword>
<gene>
    <name evidence="4" type="ORF">XELAEV_18031250mg</name>
</gene>
<dbReference type="PANTHER" id="PTHR34605:SF8">
    <property type="entry name" value="FILAGGRIN-2-LIKE ISOFORM X1"/>
    <property type="match status" value="1"/>
</dbReference>
<evidence type="ECO:0000313" key="5">
    <source>
        <dbReference type="Proteomes" id="UP000694892"/>
    </source>
</evidence>
<dbReference type="GO" id="GO:0015074">
    <property type="term" value="P:DNA integration"/>
    <property type="evidence" value="ECO:0007669"/>
    <property type="project" value="InterPro"/>
</dbReference>
<protein>
    <recommendedName>
        <fullName evidence="6">C3H1-type domain-containing protein</fullName>
    </recommendedName>
</protein>
<dbReference type="GO" id="GO:0006310">
    <property type="term" value="P:DNA recombination"/>
    <property type="evidence" value="ECO:0007669"/>
    <property type="project" value="UniProtKB-KW"/>
</dbReference>
<reference evidence="5" key="1">
    <citation type="journal article" date="2016" name="Nature">
        <title>Genome evolution in the allotetraploid frog Xenopus laevis.</title>
        <authorList>
            <person name="Session A.M."/>
            <person name="Uno Y."/>
            <person name="Kwon T."/>
            <person name="Chapman J.A."/>
            <person name="Toyoda A."/>
            <person name="Takahashi S."/>
            <person name="Fukui A."/>
            <person name="Hikosaka A."/>
            <person name="Suzuki A."/>
            <person name="Kondo M."/>
            <person name="van Heeringen S.J."/>
            <person name="Quigley I."/>
            <person name="Heinz S."/>
            <person name="Ogino H."/>
            <person name="Ochi H."/>
            <person name="Hellsten U."/>
            <person name="Lyons J.B."/>
            <person name="Simakov O."/>
            <person name="Putnam N."/>
            <person name="Stites J."/>
            <person name="Kuroki Y."/>
            <person name="Tanaka T."/>
            <person name="Michiue T."/>
            <person name="Watanabe M."/>
            <person name="Bogdanovic O."/>
            <person name="Lister R."/>
            <person name="Georgiou G."/>
            <person name="Paranjpe S.S."/>
            <person name="van Kruijsbergen I."/>
            <person name="Shu S."/>
            <person name="Carlson J."/>
            <person name="Kinoshita T."/>
            <person name="Ohta Y."/>
            <person name="Mawaribuchi S."/>
            <person name="Jenkins J."/>
            <person name="Grimwood J."/>
            <person name="Schmutz J."/>
            <person name="Mitros T."/>
            <person name="Mozaffari S.V."/>
            <person name="Suzuki Y."/>
            <person name="Haramoto Y."/>
            <person name="Yamamoto T.S."/>
            <person name="Takagi C."/>
            <person name="Heald R."/>
            <person name="Miller K."/>
            <person name="Haudenschild C."/>
            <person name="Kitzman J."/>
            <person name="Nakayama T."/>
            <person name="Izutsu Y."/>
            <person name="Robert J."/>
            <person name="Fortriede J."/>
            <person name="Burns K."/>
            <person name="Lotay V."/>
            <person name="Karimi K."/>
            <person name="Yasuoka Y."/>
            <person name="Dichmann D.S."/>
            <person name="Flajnik M.F."/>
            <person name="Houston D.W."/>
            <person name="Shendure J."/>
            <person name="DuPasquier L."/>
            <person name="Vize P.D."/>
            <person name="Zorn A.M."/>
            <person name="Ito M."/>
            <person name="Marcotte E.M."/>
            <person name="Wallingford J.B."/>
            <person name="Ito Y."/>
            <person name="Asashima M."/>
            <person name="Ueno N."/>
            <person name="Matsuda Y."/>
            <person name="Veenstra G.J."/>
            <person name="Fujiyama A."/>
            <person name="Harland R.M."/>
            <person name="Taira M."/>
            <person name="Rokhsar D.S."/>
        </authorList>
    </citation>
    <scope>NUCLEOTIDE SEQUENCE [LARGE SCALE GENOMIC DNA]</scope>
    <source>
        <strain evidence="5">J</strain>
    </source>
</reference>
<dbReference type="InterPro" id="IPR010998">
    <property type="entry name" value="Integrase_recombinase_N"/>
</dbReference>
<dbReference type="SUPFAM" id="SSF56349">
    <property type="entry name" value="DNA breaking-rejoining enzymes"/>
    <property type="match status" value="1"/>
</dbReference>
<evidence type="ECO:0000313" key="4">
    <source>
        <dbReference type="EMBL" id="OCT76062.1"/>
    </source>
</evidence>
<dbReference type="InterPro" id="IPR013762">
    <property type="entry name" value="Integrase-like_cat_sf"/>
</dbReference>
<dbReference type="InterPro" id="IPR052925">
    <property type="entry name" value="Phage_Integrase-like_Recomb"/>
</dbReference>
<feature type="region of interest" description="Disordered" evidence="3">
    <location>
        <begin position="84"/>
        <end position="110"/>
    </location>
</feature>
<evidence type="ECO:0000256" key="1">
    <source>
        <dbReference type="ARBA" id="ARBA00023125"/>
    </source>
</evidence>
<dbReference type="InterPro" id="IPR011010">
    <property type="entry name" value="DNA_brk_join_enz"/>
</dbReference>
<dbReference type="Proteomes" id="UP000694892">
    <property type="component" value="Chromosome 6L"/>
</dbReference>
<dbReference type="Gene3D" id="1.10.150.130">
    <property type="match status" value="1"/>
</dbReference>
<organism evidence="4 5">
    <name type="scientific">Xenopus laevis</name>
    <name type="common">African clawed frog</name>
    <dbReference type="NCBI Taxonomy" id="8355"/>
    <lineage>
        <taxon>Eukaryota</taxon>
        <taxon>Metazoa</taxon>
        <taxon>Chordata</taxon>
        <taxon>Craniata</taxon>
        <taxon>Vertebrata</taxon>
        <taxon>Euteleostomi</taxon>
        <taxon>Amphibia</taxon>
        <taxon>Batrachia</taxon>
        <taxon>Anura</taxon>
        <taxon>Pipoidea</taxon>
        <taxon>Pipidae</taxon>
        <taxon>Xenopodinae</taxon>
        <taxon>Xenopus</taxon>
        <taxon>Xenopus</taxon>
    </lineage>
</organism>
<dbReference type="GO" id="GO:0003677">
    <property type="term" value="F:DNA binding"/>
    <property type="evidence" value="ECO:0007669"/>
    <property type="project" value="UniProtKB-KW"/>
</dbReference>
<dbReference type="SUPFAM" id="SSF47823">
    <property type="entry name" value="lambda integrase-like, N-terminal domain"/>
    <property type="match status" value="1"/>
</dbReference>
<dbReference type="EMBL" id="CM004476">
    <property type="protein sequence ID" value="OCT76062.1"/>
    <property type="molecule type" value="Genomic_DNA"/>
</dbReference>
<proteinExistence type="predicted"/>
<dbReference type="AlphaFoldDB" id="A0A974CNF5"/>
<dbReference type="Gene3D" id="1.10.443.10">
    <property type="entry name" value="Intergrase catalytic core"/>
    <property type="match status" value="1"/>
</dbReference>
<keyword evidence="2" id="KW-0233">DNA recombination</keyword>
<accession>A0A974CNF5</accession>
<name>A0A974CNF5_XENLA</name>
<evidence type="ECO:0008006" key="6">
    <source>
        <dbReference type="Google" id="ProtNLM"/>
    </source>
</evidence>
<sequence length="386" mass="43730">MSVTRALTWATKDIDLWMGLLIPKPQYNWSAKKDKVPGKPISCWACNENFCRFRDHCKYKHECSICTGQQPAFRCIKRFMPTAGKGANKEHSRKRRQHQAAADDVTEGVGPSSAPSLSLAGATVSAHAVLQISSYRLGGDCVQLQSQICCDTKDITLQTAGTASRLYSSSMPDSLVGSNISTILTLIYNSVAEKTWRTYRKSWAVWQVFLKRHKKVKELDIIILFILNCMESQMAVASIKKHIAGISFFNRLLGKIDYSKAQIVKQILKGMQRKEGKTDTRKPITMVMMVKLIEVLEKISEYEKLMFKMLFIICFFGAFRISEVVSPSKKAAGGLEMTDVQLTERKVKITIRKSKTDVSSKKQIQKVGRWKSYRYKAYIRPSLIDV</sequence>
<evidence type="ECO:0000256" key="2">
    <source>
        <dbReference type="ARBA" id="ARBA00023172"/>
    </source>
</evidence>